<name>A0AA35W9Z7_GEOBA</name>
<dbReference type="InterPro" id="IPR008995">
    <property type="entry name" value="Mo/tungstate-bd_C_term_dom"/>
</dbReference>
<dbReference type="SUPFAM" id="SSF50331">
    <property type="entry name" value="MOP-like"/>
    <property type="match status" value="1"/>
</dbReference>
<dbReference type="InterPro" id="IPR050093">
    <property type="entry name" value="ABC_SmlMolc_Importer"/>
</dbReference>
<evidence type="ECO:0000256" key="4">
    <source>
        <dbReference type="ARBA" id="ARBA00022741"/>
    </source>
</evidence>
<keyword evidence="8" id="KW-0406">Ion transport</keyword>
<evidence type="ECO:0000256" key="1">
    <source>
        <dbReference type="ARBA" id="ARBA00022448"/>
    </source>
</evidence>
<dbReference type="Pfam" id="PF08402">
    <property type="entry name" value="TOBE_2"/>
    <property type="match status" value="1"/>
</dbReference>
<dbReference type="CDD" id="cd03259">
    <property type="entry name" value="ABC_Carb_Solutes_like"/>
    <property type="match status" value="1"/>
</dbReference>
<keyword evidence="12" id="KW-1185">Reference proteome</keyword>
<keyword evidence="1" id="KW-0813">Transport</keyword>
<comment type="caution">
    <text evidence="11">The sequence shown here is derived from an EMBL/GenBank/DDBJ whole genome shotgun (WGS) entry which is preliminary data.</text>
</comment>
<dbReference type="SUPFAM" id="SSF52540">
    <property type="entry name" value="P-loop containing nucleoside triphosphate hydrolases"/>
    <property type="match status" value="1"/>
</dbReference>
<dbReference type="InterPro" id="IPR015853">
    <property type="entry name" value="ABC_transpr_FbpC"/>
</dbReference>
<dbReference type="PROSITE" id="PS00211">
    <property type="entry name" value="ABC_TRANSPORTER_1"/>
    <property type="match status" value="1"/>
</dbReference>
<evidence type="ECO:0000256" key="6">
    <source>
        <dbReference type="ARBA" id="ARBA00023004"/>
    </source>
</evidence>
<keyword evidence="5 11" id="KW-0067">ATP-binding</keyword>
<dbReference type="FunFam" id="3.40.50.300:FF:000425">
    <property type="entry name" value="Probable ABC transporter, ATP-binding subunit"/>
    <property type="match status" value="1"/>
</dbReference>
<dbReference type="GO" id="GO:0043190">
    <property type="term" value="C:ATP-binding cassette (ABC) transporter complex"/>
    <property type="evidence" value="ECO:0007669"/>
    <property type="project" value="InterPro"/>
</dbReference>
<evidence type="ECO:0000256" key="2">
    <source>
        <dbReference type="ARBA" id="ARBA00022475"/>
    </source>
</evidence>
<gene>
    <name evidence="11" type="ORF">GBAR_LOCUS6372</name>
</gene>
<evidence type="ECO:0000313" key="12">
    <source>
        <dbReference type="Proteomes" id="UP001174909"/>
    </source>
</evidence>
<dbReference type="AlphaFoldDB" id="A0AA35W9Z7"/>
<dbReference type="EMBL" id="CASHTH010000972">
    <property type="protein sequence ID" value="CAI8009521.1"/>
    <property type="molecule type" value="Genomic_DNA"/>
</dbReference>
<keyword evidence="3" id="KW-0410">Iron transport</keyword>
<evidence type="ECO:0000256" key="3">
    <source>
        <dbReference type="ARBA" id="ARBA00022496"/>
    </source>
</evidence>
<evidence type="ECO:0000256" key="9">
    <source>
        <dbReference type="ARBA" id="ARBA00023136"/>
    </source>
</evidence>
<accession>A0AA35W9Z7</accession>
<dbReference type="Proteomes" id="UP001174909">
    <property type="component" value="Unassembled WGS sequence"/>
</dbReference>
<sequence>AEDAGVTAPLIECRGATKRFGDLLAVDDVSFRLMPGEVLSILGASGCGKTTLLRIIAGFEGLDDGEVRFQAGLVSDSDHYVPPERRNVGMVFQEYALFPHLTVAENVAFGLHGMSKGEQRSRTQDALDLVRLNGFESRYPHELSGGQQQRVALARTLAPSPIAVLLDEPFSNLDAGMRLEVRQEVEEILRSKGVATIFVTHDREEAFAFADRVGVMSRGRLEQIDAPYALYQAPVSPEVARIVGDCDFLQGVVRGNVAETELGSLPYTCGEGKLADGTVLTLVVRPQDLKPESDDAGICRVEALEYRGGDTMLAVRTPSGTALRCRLPRYSDFSKGEQITLTPVDSTPFIAFMR</sequence>
<dbReference type="PANTHER" id="PTHR42781">
    <property type="entry name" value="SPERMIDINE/PUTRESCINE IMPORT ATP-BINDING PROTEIN POTA"/>
    <property type="match status" value="1"/>
</dbReference>
<dbReference type="InterPro" id="IPR003593">
    <property type="entry name" value="AAA+_ATPase"/>
</dbReference>
<dbReference type="Pfam" id="PF00005">
    <property type="entry name" value="ABC_tran"/>
    <property type="match status" value="1"/>
</dbReference>
<dbReference type="InterPro" id="IPR003439">
    <property type="entry name" value="ABC_transporter-like_ATP-bd"/>
</dbReference>
<evidence type="ECO:0000259" key="10">
    <source>
        <dbReference type="PROSITE" id="PS50893"/>
    </source>
</evidence>
<keyword evidence="2" id="KW-1003">Cell membrane</keyword>
<dbReference type="GO" id="GO:0016887">
    <property type="term" value="F:ATP hydrolysis activity"/>
    <property type="evidence" value="ECO:0007669"/>
    <property type="project" value="InterPro"/>
</dbReference>
<evidence type="ECO:0000256" key="7">
    <source>
        <dbReference type="ARBA" id="ARBA00023032"/>
    </source>
</evidence>
<dbReference type="PANTHER" id="PTHR42781:SF4">
    <property type="entry name" value="SPERMIDINE_PUTRESCINE IMPORT ATP-BINDING PROTEIN POTA"/>
    <property type="match status" value="1"/>
</dbReference>
<dbReference type="GO" id="GO:0015408">
    <property type="term" value="F:ABC-type ferric iron transporter activity"/>
    <property type="evidence" value="ECO:0007669"/>
    <property type="project" value="InterPro"/>
</dbReference>
<protein>
    <submittedName>
        <fullName evidence="11">Fe(3+) ions import ATP-binding protein FbpC</fullName>
    </submittedName>
</protein>
<feature type="non-terminal residue" evidence="11">
    <location>
        <position position="1"/>
    </location>
</feature>
<dbReference type="InterPro" id="IPR027417">
    <property type="entry name" value="P-loop_NTPase"/>
</dbReference>
<keyword evidence="6" id="KW-0408">Iron</keyword>
<organism evidence="11 12">
    <name type="scientific">Geodia barretti</name>
    <name type="common">Barrett's horny sponge</name>
    <dbReference type="NCBI Taxonomy" id="519541"/>
    <lineage>
        <taxon>Eukaryota</taxon>
        <taxon>Metazoa</taxon>
        <taxon>Porifera</taxon>
        <taxon>Demospongiae</taxon>
        <taxon>Heteroscleromorpha</taxon>
        <taxon>Tetractinellida</taxon>
        <taxon>Astrophorina</taxon>
        <taxon>Geodiidae</taxon>
        <taxon>Geodia</taxon>
    </lineage>
</organism>
<dbReference type="SMART" id="SM00382">
    <property type="entry name" value="AAA"/>
    <property type="match status" value="1"/>
</dbReference>
<keyword evidence="9" id="KW-0472">Membrane</keyword>
<proteinExistence type="predicted"/>
<keyword evidence="7" id="KW-0764">Sulfate transport</keyword>
<evidence type="ECO:0000313" key="11">
    <source>
        <dbReference type="EMBL" id="CAI8009521.1"/>
    </source>
</evidence>
<dbReference type="InterPro" id="IPR017871">
    <property type="entry name" value="ABC_transporter-like_CS"/>
</dbReference>
<evidence type="ECO:0000256" key="8">
    <source>
        <dbReference type="ARBA" id="ARBA00023065"/>
    </source>
</evidence>
<reference evidence="11" key="1">
    <citation type="submission" date="2023-03" db="EMBL/GenBank/DDBJ databases">
        <authorList>
            <person name="Steffen K."/>
            <person name="Cardenas P."/>
        </authorList>
    </citation>
    <scope>NUCLEOTIDE SEQUENCE</scope>
</reference>
<evidence type="ECO:0000256" key="5">
    <source>
        <dbReference type="ARBA" id="ARBA00022840"/>
    </source>
</evidence>
<feature type="domain" description="ABC transporter" evidence="10">
    <location>
        <begin position="11"/>
        <end position="243"/>
    </location>
</feature>
<dbReference type="InterPro" id="IPR013611">
    <property type="entry name" value="Transp-assoc_OB_typ2"/>
</dbReference>
<dbReference type="PROSITE" id="PS50893">
    <property type="entry name" value="ABC_TRANSPORTER_2"/>
    <property type="match status" value="1"/>
</dbReference>
<dbReference type="Gene3D" id="3.40.50.300">
    <property type="entry name" value="P-loop containing nucleotide triphosphate hydrolases"/>
    <property type="match status" value="1"/>
</dbReference>
<keyword evidence="4" id="KW-0547">Nucleotide-binding</keyword>
<dbReference type="GO" id="GO:0005524">
    <property type="term" value="F:ATP binding"/>
    <property type="evidence" value="ECO:0007669"/>
    <property type="project" value="UniProtKB-KW"/>
</dbReference>